<evidence type="ECO:0000313" key="1">
    <source>
        <dbReference type="EMBL" id="MDL5160327.1"/>
    </source>
</evidence>
<protein>
    <submittedName>
        <fullName evidence="1">Uncharacterized protein</fullName>
    </submittedName>
</protein>
<comment type="caution">
    <text evidence="1">The sequence shown here is derived from an EMBL/GenBank/DDBJ whole genome shotgun (WGS) entry which is preliminary data.</text>
</comment>
<organism evidence="1 2">
    <name type="scientific">Actinomycetospora termitidis</name>
    <dbReference type="NCBI Taxonomy" id="3053470"/>
    <lineage>
        <taxon>Bacteria</taxon>
        <taxon>Bacillati</taxon>
        <taxon>Actinomycetota</taxon>
        <taxon>Actinomycetes</taxon>
        <taxon>Pseudonocardiales</taxon>
        <taxon>Pseudonocardiaceae</taxon>
        <taxon>Actinomycetospora</taxon>
    </lineage>
</organism>
<dbReference type="EMBL" id="JASVWF010000010">
    <property type="protein sequence ID" value="MDL5160327.1"/>
    <property type="molecule type" value="Genomic_DNA"/>
</dbReference>
<evidence type="ECO:0000313" key="2">
    <source>
        <dbReference type="Proteomes" id="UP001231924"/>
    </source>
</evidence>
<sequence length="55" mass="5986">MDMVVWQDPRPFRGTRRAVAWLAAVTVDSLDLLGQGAVALARTISRRLPVARPAG</sequence>
<dbReference type="Proteomes" id="UP001231924">
    <property type="component" value="Unassembled WGS sequence"/>
</dbReference>
<name>A0ABT7MI24_9PSEU</name>
<keyword evidence="2" id="KW-1185">Reference proteome</keyword>
<dbReference type="RefSeq" id="WP_286056931.1">
    <property type="nucleotide sequence ID" value="NZ_JASVWF010000010.1"/>
</dbReference>
<gene>
    <name evidence="1" type="ORF">QRT03_30470</name>
</gene>
<reference evidence="1 2" key="1">
    <citation type="submission" date="2023-06" db="EMBL/GenBank/DDBJ databases">
        <title>Actinomycetospora Odt1-22.</title>
        <authorList>
            <person name="Supong K."/>
        </authorList>
    </citation>
    <scope>NUCLEOTIDE SEQUENCE [LARGE SCALE GENOMIC DNA]</scope>
    <source>
        <strain evidence="1 2">Odt1-22</strain>
    </source>
</reference>
<proteinExistence type="predicted"/>
<accession>A0ABT7MI24</accession>